<sequence>MKIETMMCNIQGCDGKKATKVDESSLILMNLLMGDQVLQQVLIKGQKESLKAATWEAVATIKDQFLDFNLEDKVVSTTMRNDRIWSLTSCVKGTLSLGCIHVVLVS</sequence>
<name>A0A0S3SWI2_PHAAN</name>
<gene>
    <name evidence="1" type="primary">Vigan.09G028800</name>
    <name evidence="1" type="ORF">VIGAN_09028800</name>
</gene>
<accession>A0A0S3SWI2</accession>
<dbReference type="Proteomes" id="UP000291084">
    <property type="component" value="Chromosome 9"/>
</dbReference>
<evidence type="ECO:0000313" key="1">
    <source>
        <dbReference type="EMBL" id="BAT96956.1"/>
    </source>
</evidence>
<dbReference type="AlphaFoldDB" id="A0A0S3SWI2"/>
<dbReference type="EMBL" id="AP015042">
    <property type="protein sequence ID" value="BAT96956.1"/>
    <property type="molecule type" value="Genomic_DNA"/>
</dbReference>
<reference evidence="1 2" key="1">
    <citation type="journal article" date="2015" name="Sci. Rep.">
        <title>The power of single molecule real-time sequencing technology in the de novo assembly of a eukaryotic genome.</title>
        <authorList>
            <person name="Sakai H."/>
            <person name="Naito K."/>
            <person name="Ogiso-Tanaka E."/>
            <person name="Takahashi Y."/>
            <person name="Iseki K."/>
            <person name="Muto C."/>
            <person name="Satou K."/>
            <person name="Teruya K."/>
            <person name="Shiroma A."/>
            <person name="Shimoji M."/>
            <person name="Hirano T."/>
            <person name="Itoh T."/>
            <person name="Kaga A."/>
            <person name="Tomooka N."/>
        </authorList>
    </citation>
    <scope>NUCLEOTIDE SEQUENCE [LARGE SCALE GENOMIC DNA]</scope>
    <source>
        <strain evidence="2">cv. Shumari</strain>
    </source>
</reference>
<proteinExistence type="predicted"/>
<organism evidence="1 2">
    <name type="scientific">Vigna angularis var. angularis</name>
    <dbReference type="NCBI Taxonomy" id="157739"/>
    <lineage>
        <taxon>Eukaryota</taxon>
        <taxon>Viridiplantae</taxon>
        <taxon>Streptophyta</taxon>
        <taxon>Embryophyta</taxon>
        <taxon>Tracheophyta</taxon>
        <taxon>Spermatophyta</taxon>
        <taxon>Magnoliopsida</taxon>
        <taxon>eudicotyledons</taxon>
        <taxon>Gunneridae</taxon>
        <taxon>Pentapetalae</taxon>
        <taxon>rosids</taxon>
        <taxon>fabids</taxon>
        <taxon>Fabales</taxon>
        <taxon>Fabaceae</taxon>
        <taxon>Papilionoideae</taxon>
        <taxon>50 kb inversion clade</taxon>
        <taxon>NPAAA clade</taxon>
        <taxon>indigoferoid/millettioid clade</taxon>
        <taxon>Phaseoleae</taxon>
        <taxon>Vigna</taxon>
    </lineage>
</organism>
<keyword evidence="2" id="KW-1185">Reference proteome</keyword>
<evidence type="ECO:0000313" key="2">
    <source>
        <dbReference type="Proteomes" id="UP000291084"/>
    </source>
</evidence>
<protein>
    <submittedName>
        <fullName evidence="1">Uncharacterized protein</fullName>
    </submittedName>
</protein>